<keyword evidence="1" id="KW-0812">Transmembrane</keyword>
<keyword evidence="1" id="KW-1133">Transmembrane helix</keyword>
<dbReference type="EMBL" id="MJEH01000055">
    <property type="protein sequence ID" value="OEH91632.1"/>
    <property type="molecule type" value="Genomic_DNA"/>
</dbReference>
<protein>
    <submittedName>
        <fullName evidence="2">DUF2929 domain-containing protein</fullName>
    </submittedName>
</protein>
<dbReference type="Pfam" id="PF11151">
    <property type="entry name" value="DUF2929"/>
    <property type="match status" value="1"/>
</dbReference>
<sequence length="57" mass="6453">MRYFWTFFWAFLLSQMITYVVSNMQGASYSFTTGLIFSVILTLTVAILGDGLLTDEA</sequence>
<comment type="caution">
    <text evidence="2">The sequence shown here is derived from an EMBL/GenBank/DDBJ whole genome shotgun (WGS) entry which is preliminary data.</text>
</comment>
<name>A0A1E5LC22_9BACI</name>
<dbReference type="OrthoDB" id="2440739at2"/>
<organism evidence="2 3">
    <name type="scientific">Bacillus solimangrovi</name>
    <dbReference type="NCBI Taxonomy" id="1305675"/>
    <lineage>
        <taxon>Bacteria</taxon>
        <taxon>Bacillati</taxon>
        <taxon>Bacillota</taxon>
        <taxon>Bacilli</taxon>
        <taxon>Bacillales</taxon>
        <taxon>Bacillaceae</taxon>
        <taxon>Bacillus</taxon>
    </lineage>
</organism>
<gene>
    <name evidence="2" type="ORF">BFG57_04480</name>
</gene>
<evidence type="ECO:0000313" key="3">
    <source>
        <dbReference type="Proteomes" id="UP000095209"/>
    </source>
</evidence>
<dbReference type="InterPro" id="IPR021324">
    <property type="entry name" value="DUF2929"/>
</dbReference>
<feature type="transmembrane region" description="Helical" evidence="1">
    <location>
        <begin position="32"/>
        <end position="53"/>
    </location>
</feature>
<accession>A0A1E5LC22</accession>
<proteinExistence type="predicted"/>
<reference evidence="2 3" key="1">
    <citation type="submission" date="2016-08" db="EMBL/GenBank/DDBJ databases">
        <title>Genome of Bacillus solimangrovi GH2-4.</title>
        <authorList>
            <person name="Lim S."/>
            <person name="Kim B.-C."/>
        </authorList>
    </citation>
    <scope>NUCLEOTIDE SEQUENCE [LARGE SCALE GENOMIC DNA]</scope>
    <source>
        <strain evidence="2 3">GH2-4</strain>
    </source>
</reference>
<evidence type="ECO:0000256" key="1">
    <source>
        <dbReference type="SAM" id="Phobius"/>
    </source>
</evidence>
<dbReference type="AlphaFoldDB" id="A0A1E5LC22"/>
<evidence type="ECO:0000313" key="2">
    <source>
        <dbReference type="EMBL" id="OEH91632.1"/>
    </source>
</evidence>
<dbReference type="Proteomes" id="UP000095209">
    <property type="component" value="Unassembled WGS sequence"/>
</dbReference>
<keyword evidence="3" id="KW-1185">Reference proteome</keyword>
<dbReference type="STRING" id="1305675.BFG57_04480"/>
<dbReference type="RefSeq" id="WP_069718369.1">
    <property type="nucleotide sequence ID" value="NZ_MJEH01000055.1"/>
</dbReference>
<keyword evidence="1" id="KW-0472">Membrane</keyword>